<dbReference type="AlphaFoldDB" id="A0A1V9XTS4"/>
<feature type="region of interest" description="Disordered" evidence="1">
    <location>
        <begin position="158"/>
        <end position="188"/>
    </location>
</feature>
<evidence type="ECO:0000313" key="3">
    <source>
        <dbReference type="Proteomes" id="UP000192247"/>
    </source>
</evidence>
<comment type="caution">
    <text evidence="2">The sequence shown here is derived from an EMBL/GenBank/DDBJ whole genome shotgun (WGS) entry which is preliminary data.</text>
</comment>
<feature type="compositionally biased region" description="Low complexity" evidence="1">
    <location>
        <begin position="173"/>
        <end position="188"/>
    </location>
</feature>
<dbReference type="EMBL" id="MNPL01004197">
    <property type="protein sequence ID" value="OQR76904.1"/>
    <property type="molecule type" value="Genomic_DNA"/>
</dbReference>
<accession>A0A1V9XTS4</accession>
<name>A0A1V9XTS4_9ACAR</name>
<dbReference type="InParanoid" id="A0A1V9XTS4"/>
<keyword evidence="3" id="KW-1185">Reference proteome</keyword>
<dbReference type="Proteomes" id="UP000192247">
    <property type="component" value="Unassembled WGS sequence"/>
</dbReference>
<feature type="compositionally biased region" description="Polar residues" evidence="1">
    <location>
        <begin position="32"/>
        <end position="44"/>
    </location>
</feature>
<protein>
    <submittedName>
        <fullName evidence="2">Down syndrome cell adhesion molecule protein Dscam2-like</fullName>
    </submittedName>
</protein>
<sequence>LFDELQNPYQELCPRNKILVCQTYDGTNWMSSTPFRTQRAPNPQSSEASEDSSSEWSSSIASSYRQGCSNGVSSLERRKSTTNTSLTRGFLPSAAASAYATVARRKASTAGRCNHVRCGAGDECFGGRSPSKMSVCLPISPQEELTVMLNQNTLTGTAFKTPQPAARASKQYNNNNNNNNNAASASNS</sequence>
<feature type="region of interest" description="Disordered" evidence="1">
    <location>
        <begin position="32"/>
        <end position="56"/>
    </location>
</feature>
<evidence type="ECO:0000313" key="2">
    <source>
        <dbReference type="EMBL" id="OQR76904.1"/>
    </source>
</evidence>
<feature type="non-terminal residue" evidence="2">
    <location>
        <position position="1"/>
    </location>
</feature>
<proteinExistence type="predicted"/>
<organism evidence="2 3">
    <name type="scientific">Tropilaelaps mercedesae</name>
    <dbReference type="NCBI Taxonomy" id="418985"/>
    <lineage>
        <taxon>Eukaryota</taxon>
        <taxon>Metazoa</taxon>
        <taxon>Ecdysozoa</taxon>
        <taxon>Arthropoda</taxon>
        <taxon>Chelicerata</taxon>
        <taxon>Arachnida</taxon>
        <taxon>Acari</taxon>
        <taxon>Parasitiformes</taxon>
        <taxon>Mesostigmata</taxon>
        <taxon>Gamasina</taxon>
        <taxon>Dermanyssoidea</taxon>
        <taxon>Laelapidae</taxon>
        <taxon>Tropilaelaps</taxon>
    </lineage>
</organism>
<gene>
    <name evidence="2" type="ORF">BIW11_00523</name>
</gene>
<reference evidence="2 3" key="1">
    <citation type="journal article" date="2017" name="Gigascience">
        <title>Draft genome of the honey bee ectoparasitic mite, Tropilaelaps mercedesae, is shaped by the parasitic life history.</title>
        <authorList>
            <person name="Dong X."/>
            <person name="Armstrong S.D."/>
            <person name="Xia D."/>
            <person name="Makepeace B.L."/>
            <person name="Darby A.C."/>
            <person name="Kadowaki T."/>
        </authorList>
    </citation>
    <scope>NUCLEOTIDE SEQUENCE [LARGE SCALE GENOMIC DNA]</scope>
    <source>
        <strain evidence="2">Wuxi-XJTLU</strain>
    </source>
</reference>
<evidence type="ECO:0000256" key="1">
    <source>
        <dbReference type="SAM" id="MobiDB-lite"/>
    </source>
</evidence>